<dbReference type="SUPFAM" id="SSF54593">
    <property type="entry name" value="Glyoxalase/Bleomycin resistance protein/Dihydroxybiphenyl dioxygenase"/>
    <property type="match status" value="1"/>
</dbReference>
<dbReference type="InterPro" id="IPR051785">
    <property type="entry name" value="MMCE/EMCE_epimerase"/>
</dbReference>
<gene>
    <name evidence="3" type="ORF">GRI89_13985</name>
</gene>
<organism evidence="3 4">
    <name type="scientific">Croceibacterium salegens</name>
    <dbReference type="NCBI Taxonomy" id="1737568"/>
    <lineage>
        <taxon>Bacteria</taxon>
        <taxon>Pseudomonadati</taxon>
        <taxon>Pseudomonadota</taxon>
        <taxon>Alphaproteobacteria</taxon>
        <taxon>Sphingomonadales</taxon>
        <taxon>Erythrobacteraceae</taxon>
        <taxon>Croceibacterium</taxon>
    </lineage>
</organism>
<dbReference type="OrthoDB" id="9795618at2"/>
<dbReference type="RefSeq" id="WP_159796904.1">
    <property type="nucleotide sequence ID" value="NZ_WTYM01000054.1"/>
</dbReference>
<keyword evidence="1" id="KW-0479">Metal-binding</keyword>
<protein>
    <recommendedName>
        <fullName evidence="2">VOC domain-containing protein</fullName>
    </recommendedName>
</protein>
<evidence type="ECO:0000313" key="4">
    <source>
        <dbReference type="Proteomes" id="UP000433652"/>
    </source>
</evidence>
<evidence type="ECO:0000313" key="3">
    <source>
        <dbReference type="EMBL" id="MXO60650.1"/>
    </source>
</evidence>
<reference evidence="3 4" key="1">
    <citation type="submission" date="2019-12" db="EMBL/GenBank/DDBJ databases">
        <title>Genomic-based taxomic classification of the family Erythrobacteraceae.</title>
        <authorList>
            <person name="Xu L."/>
        </authorList>
    </citation>
    <scope>NUCLEOTIDE SEQUENCE [LARGE SCALE GENOMIC DNA]</scope>
    <source>
        <strain evidence="3 4">MCCC 1K01500</strain>
    </source>
</reference>
<accession>A0A6I4SZJ1</accession>
<dbReference type="Gene3D" id="3.10.180.10">
    <property type="entry name" value="2,3-Dihydroxybiphenyl 1,2-Dioxygenase, domain 1"/>
    <property type="match status" value="1"/>
</dbReference>
<dbReference type="InterPro" id="IPR037523">
    <property type="entry name" value="VOC_core"/>
</dbReference>
<dbReference type="PROSITE" id="PS51819">
    <property type="entry name" value="VOC"/>
    <property type="match status" value="1"/>
</dbReference>
<evidence type="ECO:0000259" key="2">
    <source>
        <dbReference type="PROSITE" id="PS51819"/>
    </source>
</evidence>
<proteinExistence type="predicted"/>
<dbReference type="InterPro" id="IPR029068">
    <property type="entry name" value="Glyas_Bleomycin-R_OHBP_Dase"/>
</dbReference>
<dbReference type="PANTHER" id="PTHR43048">
    <property type="entry name" value="METHYLMALONYL-COA EPIMERASE"/>
    <property type="match status" value="1"/>
</dbReference>
<name>A0A6I4SZJ1_9SPHN</name>
<dbReference type="GO" id="GO:0004493">
    <property type="term" value="F:methylmalonyl-CoA epimerase activity"/>
    <property type="evidence" value="ECO:0007669"/>
    <property type="project" value="TreeGrafter"/>
</dbReference>
<dbReference type="GO" id="GO:0046872">
    <property type="term" value="F:metal ion binding"/>
    <property type="evidence" value="ECO:0007669"/>
    <property type="project" value="UniProtKB-KW"/>
</dbReference>
<dbReference type="PANTHER" id="PTHR43048:SF3">
    <property type="entry name" value="METHYLMALONYL-COA EPIMERASE, MITOCHONDRIAL"/>
    <property type="match status" value="1"/>
</dbReference>
<comment type="caution">
    <text evidence="3">The sequence shown here is derived from an EMBL/GenBank/DDBJ whole genome shotgun (WGS) entry which is preliminary data.</text>
</comment>
<dbReference type="Proteomes" id="UP000433652">
    <property type="component" value="Unassembled WGS sequence"/>
</dbReference>
<evidence type="ECO:0000256" key="1">
    <source>
        <dbReference type="ARBA" id="ARBA00022723"/>
    </source>
</evidence>
<dbReference type="GO" id="GO:0046491">
    <property type="term" value="P:L-methylmalonyl-CoA metabolic process"/>
    <property type="evidence" value="ECO:0007669"/>
    <property type="project" value="TreeGrafter"/>
</dbReference>
<dbReference type="EMBL" id="WTYM01000054">
    <property type="protein sequence ID" value="MXO60650.1"/>
    <property type="molecule type" value="Genomic_DNA"/>
</dbReference>
<keyword evidence="4" id="KW-1185">Reference proteome</keyword>
<dbReference type="AlphaFoldDB" id="A0A6I4SZJ1"/>
<dbReference type="Pfam" id="PF13669">
    <property type="entry name" value="Glyoxalase_4"/>
    <property type="match status" value="1"/>
</dbReference>
<sequence length="144" mass="16211">MAAKVHHVGISVPDLDRAVKFFADVFGVTSAKVESDEVRNLYLEFENFTLQITEDPGRLYGETFGRLDHIAITVDDLDTTVQRLQDHDVAMVWEKPVRVGDVRCNFTRRQGGVGVVFQLSDEHGATHPSQEFHPGMMTDLIEEP</sequence>
<feature type="domain" description="VOC" evidence="2">
    <location>
        <begin position="4"/>
        <end position="132"/>
    </location>
</feature>